<sequence length="1353" mass="129025">MRGLLRTLLLLASGSLCWSPKFGNGEAAMTTEQVPMKRRLLDSTVKKPSPRDPFMFDNHMVGDVSVRSHPVYGSASLSVRSGKIYRNIDSVGSLGAAVGAMSVPTSNDLRAFVNVGDVVFLGQLDARTVVGVSSTAISIDEGLQHRLQGGESIEVRKRVFSTIEDTSLQTVVNSRGLQLNSHDDTVDVSTAHKVMQIRHFADASSATARLLPGNVSVKHGSDVVETLVDLSKELSGSMFVRLAGGSYLVDPVRPVTSTQFFIDRPFAGSSHDDLPISVDGIGAGILLEVRGTNVSTGASVDVIATKVGEVVAADVVLSTTASGLSAGRVKINQNGIQFLGDTSVISSEVASISLQPAKELTLVSGSLDNQPGSIVAIRSGASNWQRGGNINVETGQSKQGAESGSLRFHTSDGIATHASSGSVEVGSGAGNAGPSGAITLSSGVAHNGESGHIHLSTGSAGTACSGGITLETSPSTGGGGGSILVAVGNGDVGKGGFVQVSAGSTADQGSSGGLLLLDAGSAPRLGGDIKVAAGASSLATGTGGAVSVAGGGATTGGGVSIAGGAGTGTTSTGGGVSVAGGGGTTGADVTIRGGASSSATSTGGAVRISSGANTLGGSAPVVIESASAKANYSSGSLEFGSGATTGTGNSGKLSFSTSTAPGGTAGNYEVTAGDSGLEGGKGGEILLKAGTNAASSGVGGSIVAALGAGSTDATHGAFRVEFPSGTPLLSLTKNSLTTDNVKAMSLNSQETMDLNAGSISLSVVSGSADVGGVVKVTAGASSLATGTGGAGTGTTSTGGGVSVAGGGGTTGADVTIRGGASSSATSTGGGAVASDISGGASSSATYWRHTLGGSAPVVIESASAKANYSSGSLEFGSGATTGTGNSGKLSFSTSTAPGGTAGNYEVTAGDSGLEGGKGGEILLKAGTNAASSGVGGSIVAALGAGSTDATHGAFRVEFPSGTPLLSLTKNSLTADNVKAMSLNSQEKMDLNAGSISLSVVSGSADVGGVVKVTAGASSLATGTGGAGTGTTSTGGGVSVAGGGGTTGADVTIRGGASSSATSTGGAVRISSGANTLGGSAPVVIESASAKANYSSGSLEFGSGATTGTGNSGKLSFSTSTAPGGTAGNYEVTAGDSGLEGGKGGEILLKAGTNAASSGVGGSIVAALGAGSTDATHGAFRVEFPSGTPLLSLTKNSLTADNVKAMSLNSQEKMDLNAGSISLSVVSGSADVGGVVKVTAGASSLATGTGGAVSVAGGGATTGVASALPEVLAPARLARVVACSSSASTGGAVRISSGANTSVAAPVVIESASAKANYSSGSLEFGSGATTGTGNSGKLSFSTSTAPGGTAGNY</sequence>
<name>A0A833WCY5_PHYIN</name>
<evidence type="ECO:0000256" key="2">
    <source>
        <dbReference type="SAM" id="SignalP"/>
    </source>
</evidence>
<feature type="compositionally biased region" description="Polar residues" evidence="1">
    <location>
        <begin position="386"/>
        <end position="402"/>
    </location>
</feature>
<feature type="signal peptide" evidence="2">
    <location>
        <begin position="1"/>
        <end position="19"/>
    </location>
</feature>
<evidence type="ECO:0000256" key="1">
    <source>
        <dbReference type="SAM" id="MobiDB-lite"/>
    </source>
</evidence>
<feature type="region of interest" description="Disordered" evidence="1">
    <location>
        <begin position="1020"/>
        <end position="1043"/>
    </location>
</feature>
<dbReference type="Proteomes" id="UP000602510">
    <property type="component" value="Unassembled WGS sequence"/>
</dbReference>
<gene>
    <name evidence="3" type="ORF">GN244_ATG19390</name>
</gene>
<feature type="compositionally biased region" description="Gly residues" evidence="1">
    <location>
        <begin position="1022"/>
        <end position="1043"/>
    </location>
</feature>
<reference evidence="3" key="1">
    <citation type="submission" date="2020-04" db="EMBL/GenBank/DDBJ databases">
        <title>Hybrid Assembly of Korean Phytophthora infestans isolates.</title>
        <authorList>
            <person name="Prokchorchik M."/>
            <person name="Lee Y."/>
            <person name="Seo J."/>
            <person name="Cho J.-H."/>
            <person name="Park Y.-E."/>
            <person name="Jang D.-C."/>
            <person name="Im J.-S."/>
            <person name="Choi J.-G."/>
            <person name="Park H.-J."/>
            <person name="Lee G.-B."/>
            <person name="Lee Y.-G."/>
            <person name="Hong S.-Y."/>
            <person name="Cho K."/>
            <person name="Sohn K.H."/>
        </authorList>
    </citation>
    <scope>NUCLEOTIDE SEQUENCE</scope>
    <source>
        <strain evidence="3">KR_1_A1</strain>
    </source>
</reference>
<keyword evidence="2" id="KW-0732">Signal</keyword>
<feature type="region of interest" description="Disordered" evidence="1">
    <location>
        <begin position="1108"/>
        <end position="1130"/>
    </location>
</feature>
<feature type="non-terminal residue" evidence="3">
    <location>
        <position position="1353"/>
    </location>
</feature>
<protein>
    <recommendedName>
        <fullName evidence="5">Glycoside hydrolase</fullName>
    </recommendedName>
</protein>
<feature type="region of interest" description="Disordered" evidence="1">
    <location>
        <begin position="883"/>
        <end position="907"/>
    </location>
</feature>
<feature type="compositionally biased region" description="Polar residues" evidence="1">
    <location>
        <begin position="1337"/>
        <end position="1347"/>
    </location>
</feature>
<feature type="region of interest" description="Disordered" evidence="1">
    <location>
        <begin position="1332"/>
        <end position="1353"/>
    </location>
</feature>
<evidence type="ECO:0000313" key="3">
    <source>
        <dbReference type="EMBL" id="KAF4028910.1"/>
    </source>
</evidence>
<dbReference type="EMBL" id="WSZM01000933">
    <property type="protein sequence ID" value="KAF4028910.1"/>
    <property type="molecule type" value="Genomic_DNA"/>
</dbReference>
<feature type="chain" id="PRO_5032443625" description="Glycoside hydrolase" evidence="2">
    <location>
        <begin position="20"/>
        <end position="1353"/>
    </location>
</feature>
<comment type="caution">
    <text evidence="3">The sequence shown here is derived from an EMBL/GenBank/DDBJ whole genome shotgun (WGS) entry which is preliminary data.</text>
</comment>
<evidence type="ECO:0000313" key="4">
    <source>
        <dbReference type="Proteomes" id="UP000602510"/>
    </source>
</evidence>
<accession>A0A833WCY5</accession>
<keyword evidence="4" id="KW-1185">Reference proteome</keyword>
<organism evidence="3 4">
    <name type="scientific">Phytophthora infestans</name>
    <name type="common">Potato late blight agent</name>
    <name type="synonym">Botrytis infestans</name>
    <dbReference type="NCBI Taxonomy" id="4787"/>
    <lineage>
        <taxon>Eukaryota</taxon>
        <taxon>Sar</taxon>
        <taxon>Stramenopiles</taxon>
        <taxon>Oomycota</taxon>
        <taxon>Peronosporomycetes</taxon>
        <taxon>Peronosporales</taxon>
        <taxon>Peronosporaceae</taxon>
        <taxon>Phytophthora</taxon>
    </lineage>
</organism>
<feature type="compositionally biased region" description="Polar residues" evidence="1">
    <location>
        <begin position="1113"/>
        <end position="1122"/>
    </location>
</feature>
<proteinExistence type="predicted"/>
<feature type="region of interest" description="Disordered" evidence="1">
    <location>
        <begin position="386"/>
        <end position="406"/>
    </location>
</feature>
<feature type="compositionally biased region" description="Polar residues" evidence="1">
    <location>
        <begin position="888"/>
        <end position="897"/>
    </location>
</feature>
<evidence type="ECO:0008006" key="5">
    <source>
        <dbReference type="Google" id="ProtNLM"/>
    </source>
</evidence>